<dbReference type="Pfam" id="PF02527">
    <property type="entry name" value="GidB"/>
    <property type="match status" value="1"/>
</dbReference>
<evidence type="ECO:0000256" key="3">
    <source>
        <dbReference type="ARBA" id="ARBA00022603"/>
    </source>
</evidence>
<organism evidence="7 8">
    <name type="scientific">Meridianimarinicoccus roseus</name>
    <dbReference type="NCBI Taxonomy" id="2072018"/>
    <lineage>
        <taxon>Bacteria</taxon>
        <taxon>Pseudomonadati</taxon>
        <taxon>Pseudomonadota</taxon>
        <taxon>Alphaproteobacteria</taxon>
        <taxon>Rhodobacterales</taxon>
        <taxon>Paracoccaceae</taxon>
        <taxon>Meridianimarinicoccus</taxon>
    </lineage>
</organism>
<name>A0A2V2LC44_9RHOB</name>
<keyword evidence="8" id="KW-1185">Reference proteome</keyword>
<dbReference type="SUPFAM" id="SSF53335">
    <property type="entry name" value="S-adenosyl-L-methionine-dependent methyltransferases"/>
    <property type="match status" value="1"/>
</dbReference>
<comment type="caution">
    <text evidence="6">Lacks conserved residue(s) required for the propagation of feature annotation.</text>
</comment>
<comment type="subcellular location">
    <subcellularLocation>
        <location evidence="6">Cytoplasm</location>
    </subcellularLocation>
</comment>
<evidence type="ECO:0000256" key="2">
    <source>
        <dbReference type="ARBA" id="ARBA00022552"/>
    </source>
</evidence>
<protein>
    <recommendedName>
        <fullName evidence="6">Ribosomal RNA small subunit methyltransferase G</fullName>
        <ecNumber evidence="6">2.1.1.170</ecNumber>
    </recommendedName>
    <alternativeName>
        <fullName evidence="6">16S rRNA 7-methylguanosine methyltransferase</fullName>
        <shortName evidence="6">16S rRNA m7G methyltransferase</shortName>
    </alternativeName>
</protein>
<feature type="binding site" evidence="6">
    <location>
        <position position="137"/>
    </location>
    <ligand>
        <name>S-adenosyl-L-methionine</name>
        <dbReference type="ChEBI" id="CHEBI:59789"/>
    </ligand>
</feature>
<feature type="binding site" evidence="6">
    <location>
        <position position="74"/>
    </location>
    <ligand>
        <name>S-adenosyl-L-methionine</name>
        <dbReference type="ChEBI" id="CHEBI:59789"/>
    </ligand>
</feature>
<dbReference type="AlphaFoldDB" id="A0A2V2LC44"/>
<dbReference type="RefSeq" id="WP_109811545.1">
    <property type="nucleotide sequence ID" value="NZ_QGKU01000032.1"/>
</dbReference>
<dbReference type="InterPro" id="IPR029063">
    <property type="entry name" value="SAM-dependent_MTases_sf"/>
</dbReference>
<sequence length="204" mass="22365">MHNAAGLGDVSRETTERLEIFAGLLKKWTRKINLVAPGTISNLYERHIADSAQIFDLRPEGTRNWVDLGSGGGLPGAVIAILAAEAAPQLRVTCVESDQRKAVFLRAVSRETAVPFTVLTDRIESAQPLEADVLSARALAPLSKLLEFADRHLAEGGTMLFQKGAQHEKECTEAEKNWRFDREVITSCTDPNAVIYKIGALRRA</sequence>
<comment type="similarity">
    <text evidence="6">Belongs to the methyltransferase superfamily. RNA methyltransferase RsmG family.</text>
</comment>
<dbReference type="PANTHER" id="PTHR31760:SF0">
    <property type="entry name" value="S-ADENOSYL-L-METHIONINE-DEPENDENT METHYLTRANSFERASES SUPERFAMILY PROTEIN"/>
    <property type="match status" value="1"/>
</dbReference>
<dbReference type="OrthoDB" id="9808773at2"/>
<dbReference type="PANTHER" id="PTHR31760">
    <property type="entry name" value="S-ADENOSYL-L-METHIONINE-DEPENDENT METHYLTRANSFERASES SUPERFAMILY PROTEIN"/>
    <property type="match status" value="1"/>
</dbReference>
<feature type="binding site" evidence="6">
    <location>
        <position position="69"/>
    </location>
    <ligand>
        <name>S-adenosyl-L-methionine</name>
        <dbReference type="ChEBI" id="CHEBI:59789"/>
    </ligand>
</feature>
<reference evidence="7 8" key="1">
    <citation type="submission" date="2018-05" db="EMBL/GenBank/DDBJ databases">
        <title>Rhodobacteraceae gen. nov., sp. nov. isolated from sea water.</title>
        <authorList>
            <person name="Ren Y."/>
        </authorList>
    </citation>
    <scope>NUCLEOTIDE SEQUENCE [LARGE SCALE GENOMIC DNA]</scope>
    <source>
        <strain evidence="7 8">TG-679</strain>
    </source>
</reference>
<dbReference type="InterPro" id="IPR003682">
    <property type="entry name" value="rRNA_ssu_MeTfrase_G"/>
</dbReference>
<comment type="caution">
    <text evidence="7">The sequence shown here is derived from an EMBL/GenBank/DDBJ whole genome shotgun (WGS) entry which is preliminary data.</text>
</comment>
<comment type="function">
    <text evidence="6">Specifically methylates the N7 position of guanine in position 527 of 16S rRNA.</text>
</comment>
<dbReference type="GO" id="GO:0070043">
    <property type="term" value="F:rRNA (guanine-N7-)-methyltransferase activity"/>
    <property type="evidence" value="ECO:0007669"/>
    <property type="project" value="UniProtKB-UniRule"/>
</dbReference>
<evidence type="ECO:0000256" key="5">
    <source>
        <dbReference type="ARBA" id="ARBA00022691"/>
    </source>
</evidence>
<evidence type="ECO:0000313" key="8">
    <source>
        <dbReference type="Proteomes" id="UP000245680"/>
    </source>
</evidence>
<keyword evidence="2 6" id="KW-0698">rRNA processing</keyword>
<dbReference type="GO" id="GO:0005829">
    <property type="term" value="C:cytosol"/>
    <property type="evidence" value="ECO:0007669"/>
    <property type="project" value="TreeGrafter"/>
</dbReference>
<evidence type="ECO:0000256" key="6">
    <source>
        <dbReference type="HAMAP-Rule" id="MF_00074"/>
    </source>
</evidence>
<dbReference type="EMBL" id="QGKU01000032">
    <property type="protein sequence ID" value="PWR02885.1"/>
    <property type="molecule type" value="Genomic_DNA"/>
</dbReference>
<keyword evidence="1 6" id="KW-0963">Cytoplasm</keyword>
<dbReference type="Gene3D" id="3.40.50.150">
    <property type="entry name" value="Vaccinia Virus protein VP39"/>
    <property type="match status" value="1"/>
</dbReference>
<evidence type="ECO:0000313" key="7">
    <source>
        <dbReference type="EMBL" id="PWR02885.1"/>
    </source>
</evidence>
<keyword evidence="4 6" id="KW-0808">Transferase</keyword>
<proteinExistence type="inferred from homology"/>
<feature type="binding site" evidence="6">
    <location>
        <begin position="123"/>
        <end position="124"/>
    </location>
    <ligand>
        <name>S-adenosyl-L-methionine</name>
        <dbReference type="ChEBI" id="CHEBI:59789"/>
    </ligand>
</feature>
<keyword evidence="5 6" id="KW-0949">S-adenosyl-L-methionine</keyword>
<evidence type="ECO:0000256" key="1">
    <source>
        <dbReference type="ARBA" id="ARBA00022490"/>
    </source>
</evidence>
<accession>A0A2V2LC44</accession>
<dbReference type="Proteomes" id="UP000245680">
    <property type="component" value="Unassembled WGS sequence"/>
</dbReference>
<dbReference type="EC" id="2.1.1.170" evidence="6"/>
<dbReference type="PIRSF" id="PIRSF003078">
    <property type="entry name" value="GidB"/>
    <property type="match status" value="1"/>
</dbReference>
<dbReference type="NCBIfam" id="TIGR00138">
    <property type="entry name" value="rsmG_gidB"/>
    <property type="match status" value="1"/>
</dbReference>
<evidence type="ECO:0000256" key="4">
    <source>
        <dbReference type="ARBA" id="ARBA00022679"/>
    </source>
</evidence>
<comment type="catalytic activity">
    <reaction evidence="6">
        <text>guanosine(527) in 16S rRNA + S-adenosyl-L-methionine = N(7)-methylguanosine(527) in 16S rRNA + S-adenosyl-L-homocysteine</text>
        <dbReference type="Rhea" id="RHEA:42732"/>
        <dbReference type="Rhea" id="RHEA-COMP:10209"/>
        <dbReference type="Rhea" id="RHEA-COMP:10210"/>
        <dbReference type="ChEBI" id="CHEBI:57856"/>
        <dbReference type="ChEBI" id="CHEBI:59789"/>
        <dbReference type="ChEBI" id="CHEBI:74269"/>
        <dbReference type="ChEBI" id="CHEBI:74480"/>
        <dbReference type="EC" id="2.1.1.170"/>
    </reaction>
</comment>
<keyword evidence="3 6" id="KW-0489">Methyltransferase</keyword>
<dbReference type="HAMAP" id="MF_00074">
    <property type="entry name" value="16SrRNA_methyltr_G"/>
    <property type="match status" value="1"/>
</dbReference>
<gene>
    <name evidence="6 7" type="primary">rsmG</name>
    <name evidence="7" type="ORF">DKT77_09945</name>
</gene>